<accession>A0A9W6IUZ5</accession>
<dbReference type="Proteomes" id="UP000758856">
    <property type="component" value="Unassembled WGS sequence"/>
</dbReference>
<proteinExistence type="predicted"/>
<feature type="compositionally biased region" description="Basic and acidic residues" evidence="1">
    <location>
        <begin position="101"/>
        <end position="110"/>
    </location>
</feature>
<evidence type="ECO:0008006" key="6">
    <source>
        <dbReference type="Google" id="ProtNLM"/>
    </source>
</evidence>
<dbReference type="Gene3D" id="1.10.10.10">
    <property type="entry name" value="Winged helix-like DNA-binding domain superfamily/Winged helix DNA-binding domain"/>
    <property type="match status" value="1"/>
</dbReference>
<dbReference type="SUPFAM" id="SSF46785">
    <property type="entry name" value="Winged helix' DNA-binding domain"/>
    <property type="match status" value="1"/>
</dbReference>
<dbReference type="Proteomes" id="UP001143400">
    <property type="component" value="Unassembled WGS sequence"/>
</dbReference>
<dbReference type="Pfam" id="PF11625">
    <property type="entry name" value="DUF3253"/>
    <property type="match status" value="1"/>
</dbReference>
<protein>
    <recommendedName>
        <fullName evidence="6">DUF3253 domain-containing protein</fullName>
    </recommendedName>
</protein>
<gene>
    <name evidence="2" type="ORF">GCM10008170_17940</name>
    <name evidence="3" type="ORF">JOD31_000694</name>
</gene>
<dbReference type="InterPro" id="IPR036388">
    <property type="entry name" value="WH-like_DNA-bd_sf"/>
</dbReference>
<reference evidence="3 4" key="2">
    <citation type="submission" date="2021-01" db="EMBL/GenBank/DDBJ databases">
        <title>Genomic Encyclopedia of Type Strains, Phase IV (KMG-IV): sequencing the most valuable type-strain genomes for metagenomic binning, comparative biology and taxonomic classification.</title>
        <authorList>
            <person name="Goeker M."/>
        </authorList>
    </citation>
    <scope>NUCLEOTIDE SEQUENCE [LARGE SCALE GENOMIC DNA]</scope>
    <source>
        <strain evidence="3 4">DSM 6130</strain>
    </source>
</reference>
<name>A0A9W6IUZ5_9HYPH</name>
<reference evidence="2" key="3">
    <citation type="submission" date="2023-01" db="EMBL/GenBank/DDBJ databases">
        <authorList>
            <person name="Sun Q."/>
            <person name="Evtushenko L."/>
        </authorList>
    </citation>
    <scope>NUCLEOTIDE SEQUENCE</scope>
    <source>
        <strain evidence="2">VKM B-1606</strain>
    </source>
</reference>
<sequence length="110" mass="11922">MSETIEDLVLRLATERGLAKTICPTEAAKAVAEQRGEEDWRGRLSDVRAAAVRLSRRGKLAVYRKGKPVDPNTFKGIYRIGLPAPDAADETEPEAEAVIADAERSDGGDD</sequence>
<evidence type="ECO:0000313" key="5">
    <source>
        <dbReference type="Proteomes" id="UP001143400"/>
    </source>
</evidence>
<comment type="caution">
    <text evidence="2">The sequence shown here is derived from an EMBL/GenBank/DDBJ whole genome shotgun (WGS) entry which is preliminary data.</text>
</comment>
<organism evidence="2 5">
    <name type="scientific">Methylopila capsulata</name>
    <dbReference type="NCBI Taxonomy" id="61654"/>
    <lineage>
        <taxon>Bacteria</taxon>
        <taxon>Pseudomonadati</taxon>
        <taxon>Pseudomonadota</taxon>
        <taxon>Alphaproteobacteria</taxon>
        <taxon>Hyphomicrobiales</taxon>
        <taxon>Methylopilaceae</taxon>
        <taxon>Methylopila</taxon>
    </lineage>
</organism>
<dbReference type="EMBL" id="JAFBCY010000001">
    <property type="protein sequence ID" value="MBM7850482.1"/>
    <property type="molecule type" value="Genomic_DNA"/>
</dbReference>
<evidence type="ECO:0000313" key="4">
    <source>
        <dbReference type="Proteomes" id="UP000758856"/>
    </source>
</evidence>
<keyword evidence="4" id="KW-1185">Reference proteome</keyword>
<evidence type="ECO:0000256" key="1">
    <source>
        <dbReference type="SAM" id="MobiDB-lite"/>
    </source>
</evidence>
<evidence type="ECO:0000313" key="2">
    <source>
        <dbReference type="EMBL" id="GLK55775.1"/>
    </source>
</evidence>
<dbReference type="RefSeq" id="WP_204948902.1">
    <property type="nucleotide sequence ID" value="NZ_BSFF01000002.1"/>
</dbReference>
<evidence type="ECO:0000313" key="3">
    <source>
        <dbReference type="EMBL" id="MBM7850482.1"/>
    </source>
</evidence>
<feature type="region of interest" description="Disordered" evidence="1">
    <location>
        <begin position="84"/>
        <end position="110"/>
    </location>
</feature>
<dbReference type="AlphaFoldDB" id="A0A9W6IUZ5"/>
<reference evidence="2" key="1">
    <citation type="journal article" date="2014" name="Int. J. Syst. Evol. Microbiol.">
        <title>Complete genome sequence of Corynebacterium casei LMG S-19264T (=DSM 44701T), isolated from a smear-ripened cheese.</title>
        <authorList>
            <consortium name="US DOE Joint Genome Institute (JGI-PGF)"/>
            <person name="Walter F."/>
            <person name="Albersmeier A."/>
            <person name="Kalinowski J."/>
            <person name="Ruckert C."/>
        </authorList>
    </citation>
    <scope>NUCLEOTIDE SEQUENCE</scope>
    <source>
        <strain evidence="2">VKM B-1606</strain>
    </source>
</reference>
<dbReference type="InterPro" id="IPR021660">
    <property type="entry name" value="DUF3253"/>
</dbReference>
<dbReference type="EMBL" id="BSFF01000002">
    <property type="protein sequence ID" value="GLK55775.1"/>
    <property type="molecule type" value="Genomic_DNA"/>
</dbReference>
<dbReference type="InterPro" id="IPR036390">
    <property type="entry name" value="WH_DNA-bd_sf"/>
</dbReference>